<protein>
    <submittedName>
        <fullName evidence="1">Uncharacterized protein</fullName>
    </submittedName>
</protein>
<keyword evidence="2" id="KW-1185">Reference proteome</keyword>
<organism evidence="1 2">
    <name type="scientific">Roseibacillus ishigakijimensis</name>
    <dbReference type="NCBI Taxonomy" id="454146"/>
    <lineage>
        <taxon>Bacteria</taxon>
        <taxon>Pseudomonadati</taxon>
        <taxon>Verrucomicrobiota</taxon>
        <taxon>Verrucomicrobiia</taxon>
        <taxon>Verrucomicrobiales</taxon>
        <taxon>Verrucomicrobiaceae</taxon>
        <taxon>Roseibacillus</taxon>
    </lineage>
</organism>
<evidence type="ECO:0000313" key="1">
    <source>
        <dbReference type="EMBL" id="MBK1835626.1"/>
    </source>
</evidence>
<evidence type="ECO:0000313" key="2">
    <source>
        <dbReference type="Proteomes" id="UP000604083"/>
    </source>
</evidence>
<reference evidence="1" key="1">
    <citation type="submission" date="2021-01" db="EMBL/GenBank/DDBJ databases">
        <title>Modified the classification status of verrucomicrobia.</title>
        <authorList>
            <person name="Feng X."/>
        </authorList>
    </citation>
    <scope>NUCLEOTIDE SEQUENCE</scope>
    <source>
        <strain evidence="1">KCTC 12986</strain>
    </source>
</reference>
<comment type="caution">
    <text evidence="1">The sequence shown here is derived from an EMBL/GenBank/DDBJ whole genome shotgun (WGS) entry which is preliminary data.</text>
</comment>
<sequence length="704" mass="77734">MKTYLLPLALSCAQLSLSAEEATFGRYLPKDCAVYFEAYHDGGFLQEGLLPLVFEQRDLALEMAEERFGEEIPNPQGGEEEILKAAGEAGNHFVFALGGEGNQFAGELGKVYHEFSGLMAGLQFEVLLNLAEAWQEEGEVSAEAMAGLSDADAIFENLDQEQLGVFLDSLVEEERLAIPSVYLAVKPTATGMAEAWTTLNQALQDHAGESPYQIVEEDGKWPRRGMTFLGQQTAGRELEEWWQEAGAGERGPLDEKRFQALKAALDEMAFTVLWAQVDDWLVFYAGNGPGGFELVESSADSLAADGKLADLVALSGEAESWMRWRVSEEFLQSVPHWLNDAPSVRAQAQVVTRHPELENGKVMSDGLYEVAKMRSLLSRREVESAWSGIGWLEDGLRIETVGGMRKPGLDYEAEWSLQGGAGAAGSFLQAHWVGEEGRLDWQWQQGEALLKVLEGALGEWFPSEMMLSRELMSESLPAWLTELAAAGRELEFEGLGREQVLAMDLEGEMPQLPDLSPEMLKEGRIPRLLWARSVADRAKVSAAGAAMKRATEKFLTRVGEEMGETVPFPGFMTSEDEGLDSNFLLLPFSNEDFLLNIALNDEVLILGTSRLQARLFELGRQGKAAPGTGLKIEMDLKRGSQFLQLWDVLAQTKAFAQADALLGEEGLGGDQSLREKLAQLRRLRYHHREEAGELRTSFAVELAE</sequence>
<gene>
    <name evidence="1" type="ORF">JIN78_16275</name>
</gene>
<accession>A0A934RWB7</accession>
<proteinExistence type="predicted"/>
<dbReference type="AlphaFoldDB" id="A0A934RWB7"/>
<dbReference type="EMBL" id="JAENIO010000067">
    <property type="protein sequence ID" value="MBK1835626.1"/>
    <property type="molecule type" value="Genomic_DNA"/>
</dbReference>
<dbReference type="RefSeq" id="WP_200393062.1">
    <property type="nucleotide sequence ID" value="NZ_JAENIO010000067.1"/>
</dbReference>
<name>A0A934RWB7_9BACT</name>
<dbReference type="Proteomes" id="UP000604083">
    <property type="component" value="Unassembled WGS sequence"/>
</dbReference>